<keyword evidence="4" id="KW-1015">Disulfide bond</keyword>
<keyword evidence="9" id="KW-1185">Reference proteome</keyword>
<dbReference type="Gene3D" id="3.40.30.10">
    <property type="entry name" value="Glutaredoxin"/>
    <property type="match status" value="1"/>
</dbReference>
<dbReference type="EMBL" id="SMGR01000001">
    <property type="protein sequence ID" value="TCL09121.1"/>
    <property type="molecule type" value="Genomic_DNA"/>
</dbReference>
<dbReference type="PROSITE" id="PS51352">
    <property type="entry name" value="THIOREDOXIN_2"/>
    <property type="match status" value="1"/>
</dbReference>
<keyword evidence="6" id="KW-0812">Transmembrane</keyword>
<dbReference type="SUPFAM" id="SSF52833">
    <property type="entry name" value="Thioredoxin-like"/>
    <property type="match status" value="1"/>
</dbReference>
<dbReference type="AlphaFoldDB" id="A0A4R1NMX9"/>
<dbReference type="PANTHER" id="PTHR42852">
    <property type="entry name" value="THIOL:DISULFIDE INTERCHANGE PROTEIN DSBE"/>
    <property type="match status" value="1"/>
</dbReference>
<evidence type="ECO:0000259" key="7">
    <source>
        <dbReference type="PROSITE" id="PS51352"/>
    </source>
</evidence>
<keyword evidence="6" id="KW-1133">Transmembrane helix</keyword>
<dbReference type="InterPro" id="IPR050553">
    <property type="entry name" value="Thioredoxin_ResA/DsbE_sf"/>
</dbReference>
<evidence type="ECO:0000256" key="3">
    <source>
        <dbReference type="ARBA" id="ARBA00022748"/>
    </source>
</evidence>
<evidence type="ECO:0000256" key="4">
    <source>
        <dbReference type="ARBA" id="ARBA00023157"/>
    </source>
</evidence>
<evidence type="ECO:0000256" key="6">
    <source>
        <dbReference type="SAM" id="Phobius"/>
    </source>
</evidence>
<evidence type="ECO:0000256" key="1">
    <source>
        <dbReference type="ARBA" id="ARBA00004196"/>
    </source>
</evidence>
<dbReference type="InterPro" id="IPR013740">
    <property type="entry name" value="Redoxin"/>
</dbReference>
<dbReference type="GO" id="GO:0015036">
    <property type="term" value="F:disulfide oxidoreductase activity"/>
    <property type="evidence" value="ECO:0007669"/>
    <property type="project" value="InterPro"/>
</dbReference>
<proteinExistence type="inferred from homology"/>
<dbReference type="InterPro" id="IPR004799">
    <property type="entry name" value="Periplasmic_diS_OxRdtase_DsbE"/>
</dbReference>
<comment type="caution">
    <text evidence="8">The sequence shown here is derived from an EMBL/GenBank/DDBJ whole genome shotgun (WGS) entry which is preliminary data.</text>
</comment>
<comment type="similarity">
    <text evidence="2">Belongs to the thioredoxin family. DsbE subfamily.</text>
</comment>
<comment type="subcellular location">
    <subcellularLocation>
        <location evidence="1">Cell envelope</location>
    </subcellularLocation>
</comment>
<dbReference type="PROSITE" id="PS00194">
    <property type="entry name" value="THIOREDOXIN_1"/>
    <property type="match status" value="1"/>
</dbReference>
<dbReference type="Pfam" id="PF08534">
    <property type="entry name" value="Redoxin"/>
    <property type="match status" value="1"/>
</dbReference>
<dbReference type="InterPro" id="IPR017937">
    <property type="entry name" value="Thioredoxin_CS"/>
</dbReference>
<keyword evidence="6" id="KW-0472">Membrane</keyword>
<feature type="transmembrane region" description="Helical" evidence="6">
    <location>
        <begin position="15"/>
        <end position="35"/>
    </location>
</feature>
<dbReference type="NCBIfam" id="TIGR00385">
    <property type="entry name" value="dsbE"/>
    <property type="match status" value="1"/>
</dbReference>
<dbReference type="CDD" id="cd03010">
    <property type="entry name" value="TlpA_like_DsbE"/>
    <property type="match status" value="1"/>
</dbReference>
<keyword evidence="3" id="KW-0201">Cytochrome c-type biogenesis</keyword>
<evidence type="ECO:0000256" key="2">
    <source>
        <dbReference type="ARBA" id="ARBA00007758"/>
    </source>
</evidence>
<sequence length="190" mass="20692">MTDNANGEAPKKKGVSFLMLLPPILFGGLALLFLLGMNRDNPDELPSALVGRQAPAVQVSQFSDMQMVTDADLRSGEMKLVNFWASWCGPCRVEHPNLMALQAEGIEIIGVNYKDPATNAVRFLAELGDPYAKGGADTTGRMALNWGVYGVPETYLIDGDGNVVERIAGPVTQREIEERLRPAMDSLQKQ</sequence>
<name>A0A4R1NMX9_9RHOB</name>
<dbReference type="GO" id="GO:0030288">
    <property type="term" value="C:outer membrane-bounded periplasmic space"/>
    <property type="evidence" value="ECO:0007669"/>
    <property type="project" value="InterPro"/>
</dbReference>
<reference evidence="8 9" key="1">
    <citation type="submission" date="2019-03" db="EMBL/GenBank/DDBJ databases">
        <title>Genomic Encyclopedia of Archaeal and Bacterial Type Strains, Phase II (KMG-II): from individual species to whole genera.</title>
        <authorList>
            <person name="Goeker M."/>
        </authorList>
    </citation>
    <scope>NUCLEOTIDE SEQUENCE [LARGE SCALE GENOMIC DNA]</scope>
    <source>
        <strain evidence="8 9">DSM 26433</strain>
    </source>
</reference>
<dbReference type="GO" id="GO:0017004">
    <property type="term" value="P:cytochrome complex assembly"/>
    <property type="evidence" value="ECO:0007669"/>
    <property type="project" value="UniProtKB-KW"/>
</dbReference>
<evidence type="ECO:0000313" key="8">
    <source>
        <dbReference type="EMBL" id="TCL09121.1"/>
    </source>
</evidence>
<feature type="domain" description="Thioredoxin" evidence="7">
    <location>
        <begin position="48"/>
        <end position="189"/>
    </location>
</feature>
<evidence type="ECO:0000256" key="5">
    <source>
        <dbReference type="ARBA" id="ARBA00023284"/>
    </source>
</evidence>
<dbReference type="InterPro" id="IPR013766">
    <property type="entry name" value="Thioredoxin_domain"/>
</dbReference>
<gene>
    <name evidence="8" type="ORF">BXY66_1164</name>
</gene>
<organism evidence="8 9">
    <name type="scientific">Shimia isoporae</name>
    <dbReference type="NCBI Taxonomy" id="647720"/>
    <lineage>
        <taxon>Bacteria</taxon>
        <taxon>Pseudomonadati</taxon>
        <taxon>Pseudomonadota</taxon>
        <taxon>Alphaproteobacteria</taxon>
        <taxon>Rhodobacterales</taxon>
        <taxon>Roseobacteraceae</taxon>
    </lineage>
</organism>
<dbReference type="InterPro" id="IPR036249">
    <property type="entry name" value="Thioredoxin-like_sf"/>
</dbReference>
<dbReference type="PANTHER" id="PTHR42852:SF6">
    <property type="entry name" value="THIOL:DISULFIDE INTERCHANGE PROTEIN DSBE"/>
    <property type="match status" value="1"/>
</dbReference>
<keyword evidence="5" id="KW-0676">Redox-active center</keyword>
<protein>
    <submittedName>
        <fullName evidence="8">Cytochrome c biogenesis protein CcmG/thiol:disulfide interchange protein DsbE</fullName>
    </submittedName>
</protein>
<dbReference type="Proteomes" id="UP000295673">
    <property type="component" value="Unassembled WGS sequence"/>
</dbReference>
<evidence type="ECO:0000313" key="9">
    <source>
        <dbReference type="Proteomes" id="UP000295673"/>
    </source>
</evidence>
<accession>A0A4R1NMX9</accession>